<evidence type="ECO:0000256" key="1">
    <source>
        <dbReference type="SAM" id="MobiDB-lite"/>
    </source>
</evidence>
<name>A0ABP8JFT2_9MICO</name>
<evidence type="ECO:0000313" key="2">
    <source>
        <dbReference type="EMBL" id="GAA4390198.1"/>
    </source>
</evidence>
<feature type="compositionally biased region" description="Low complexity" evidence="1">
    <location>
        <begin position="463"/>
        <end position="486"/>
    </location>
</feature>
<feature type="region of interest" description="Disordered" evidence="1">
    <location>
        <begin position="434"/>
        <end position="486"/>
    </location>
</feature>
<evidence type="ECO:0000313" key="3">
    <source>
        <dbReference type="Proteomes" id="UP001500390"/>
    </source>
</evidence>
<sequence length="486" mass="51719">MKAPSRLSVGELLLEGDLTARRLLLDPDALDAAAMVRTWPEVVQAGHEFLAILPRRGGGPGVHALPGARSQDQTGERLQLMATSMHQHLRNRFWPGDGPPDDQLLAIAGNLIRAHDMVASHRRPAPLLTPAVLADAGVARERVLHTLYVAAHAINVAVQAQLRAHPRPGTSTPRIGSALRSTQQRLATFEAVAGREVYRTFPSDPALEHRAPPSQDRLSAALAGWDIATHRALAREPTTANLAELTRVQTHTLAMTRTVLDAAASQGVLDAPAYHARLQPHLTAAESAWGTLHATVRDLTSHTHRSVTPDLRAAGSEVAHTFSEIVMTGTTLADPATIATRVHLPATTATLLGALEAPHQISLLLHDAALHPATTVSARAAQQFLTPLEAGRKPPGTERPDAAWVDPRALVADRAVPPPPPVRELITAQLRHVSTTSHAMSSAATPLTAPAQARPPQARKARPSAARQPRARVSSAAATARTGAQR</sequence>
<comment type="caution">
    <text evidence="2">The sequence shown here is derived from an EMBL/GenBank/DDBJ whole genome shotgun (WGS) entry which is preliminary data.</text>
</comment>
<keyword evidence="3" id="KW-1185">Reference proteome</keyword>
<protein>
    <recommendedName>
        <fullName evidence="4">DUF222 domain-containing protein</fullName>
    </recommendedName>
</protein>
<dbReference type="RefSeq" id="WP_159901091.1">
    <property type="nucleotide sequence ID" value="NZ_BAABFX010000012.1"/>
</dbReference>
<feature type="compositionally biased region" description="Low complexity" evidence="1">
    <location>
        <begin position="434"/>
        <end position="456"/>
    </location>
</feature>
<gene>
    <name evidence="2" type="ORF">GCM10023153_07100</name>
</gene>
<reference evidence="3" key="1">
    <citation type="journal article" date="2019" name="Int. J. Syst. Evol. Microbiol.">
        <title>The Global Catalogue of Microorganisms (GCM) 10K type strain sequencing project: providing services to taxonomists for standard genome sequencing and annotation.</title>
        <authorList>
            <consortium name="The Broad Institute Genomics Platform"/>
            <consortium name="The Broad Institute Genome Sequencing Center for Infectious Disease"/>
            <person name="Wu L."/>
            <person name="Ma J."/>
        </authorList>
    </citation>
    <scope>NUCLEOTIDE SEQUENCE [LARGE SCALE GENOMIC DNA]</scope>
    <source>
        <strain evidence="3">JCM 17738</strain>
    </source>
</reference>
<proteinExistence type="predicted"/>
<accession>A0ABP8JFT2</accession>
<evidence type="ECO:0008006" key="4">
    <source>
        <dbReference type="Google" id="ProtNLM"/>
    </source>
</evidence>
<dbReference type="Proteomes" id="UP001500390">
    <property type="component" value="Unassembled WGS sequence"/>
</dbReference>
<dbReference type="EMBL" id="BAABFX010000012">
    <property type="protein sequence ID" value="GAA4390198.1"/>
    <property type="molecule type" value="Genomic_DNA"/>
</dbReference>
<organism evidence="2 3">
    <name type="scientific">Ornithinibacter aureus</name>
    <dbReference type="NCBI Taxonomy" id="622664"/>
    <lineage>
        <taxon>Bacteria</taxon>
        <taxon>Bacillati</taxon>
        <taxon>Actinomycetota</taxon>
        <taxon>Actinomycetes</taxon>
        <taxon>Micrococcales</taxon>
        <taxon>Intrasporangiaceae</taxon>
        <taxon>Ornithinibacter</taxon>
    </lineage>
</organism>